<comment type="similarity">
    <text evidence="1">Belongs to the glycosyltransferase 2 family.</text>
</comment>
<sequence length="518" mass="58430">MLMLGILLYHPAQAQTHVQPSRAMTQSHTIPNEDTTSGKQFIAVADNSGTSGNPGNFSRAKPLDLNRSQSGNSTLDVIDNLPPRTIGVSDVMPVMNDRPLVSMMAVVLFVIVVIMMIYGVRHFAFTISRLFGRQRHPYIDIEDANWPMITVFIAAHNEEKVIAGCIEALLDTNYPKNRLKIVPVNDRSLDRTREIIDDYVARFPGRITPFHRLTGKGGKSAALKDALPYIEGDIVIIFDADYVPGRGLLKQLVAPFFDPEVGAVMGRVVPMNTGANLLTRMLDLERSGGYQVDQQARMNLKLLPQYGGTVGGVRCSAVNAVGGWHDDILAEDTDITYRLMLNGWKTVYTNRSECYEEVPEDWAIRIKQVKRWSKGHNQVMVRYWFQFLTSPYLSLRERIDGMLLLLVFIVPLLLLTGWFIVLALYFANAGSLLNRLIPAFALMAFSTMGNFAAFFEIAIAVLLDGNRKRIRLLPFNLLCFFISLLAISHASWSLFVDWIFKREMVWDKTVRYRQPPVP</sequence>
<evidence type="ECO:0000256" key="3">
    <source>
        <dbReference type="ARBA" id="ARBA00022679"/>
    </source>
</evidence>
<name>A0ABP7TLV9_9BURK</name>
<evidence type="ECO:0000313" key="6">
    <source>
        <dbReference type="EMBL" id="GAA4028228.1"/>
    </source>
</evidence>
<keyword evidence="7" id="KW-1185">Reference proteome</keyword>
<gene>
    <name evidence="6" type="ORF">GCM10022212_27990</name>
</gene>
<reference evidence="7" key="1">
    <citation type="journal article" date="2019" name="Int. J. Syst. Evol. Microbiol.">
        <title>The Global Catalogue of Microorganisms (GCM) 10K type strain sequencing project: providing services to taxonomists for standard genome sequencing and annotation.</title>
        <authorList>
            <consortium name="The Broad Institute Genomics Platform"/>
            <consortium name="The Broad Institute Genome Sequencing Center for Infectious Disease"/>
            <person name="Wu L."/>
            <person name="Ma J."/>
        </authorList>
    </citation>
    <scope>NUCLEOTIDE SEQUENCE [LARGE SCALE GENOMIC DNA]</scope>
    <source>
        <strain evidence="7">JCM 16673</strain>
    </source>
</reference>
<evidence type="ECO:0000313" key="7">
    <source>
        <dbReference type="Proteomes" id="UP001501353"/>
    </source>
</evidence>
<dbReference type="InterPro" id="IPR029044">
    <property type="entry name" value="Nucleotide-diphossugar_trans"/>
</dbReference>
<evidence type="ECO:0000256" key="1">
    <source>
        <dbReference type="ARBA" id="ARBA00006739"/>
    </source>
</evidence>
<feature type="transmembrane region" description="Helical" evidence="5">
    <location>
        <begin position="100"/>
        <end position="120"/>
    </location>
</feature>
<feature type="region of interest" description="Disordered" evidence="4">
    <location>
        <begin position="18"/>
        <end position="37"/>
    </location>
</feature>
<dbReference type="SUPFAM" id="SSF53448">
    <property type="entry name" value="Nucleotide-diphospho-sugar transferases"/>
    <property type="match status" value="1"/>
</dbReference>
<dbReference type="Proteomes" id="UP001501353">
    <property type="component" value="Unassembled WGS sequence"/>
</dbReference>
<keyword evidence="5" id="KW-0812">Transmembrane</keyword>
<dbReference type="EMBL" id="BAAAZE010000011">
    <property type="protein sequence ID" value="GAA4028228.1"/>
    <property type="molecule type" value="Genomic_DNA"/>
</dbReference>
<organism evidence="6 7">
    <name type="scientific">Actimicrobium antarcticum</name>
    <dbReference type="NCBI Taxonomy" id="1051899"/>
    <lineage>
        <taxon>Bacteria</taxon>
        <taxon>Pseudomonadati</taxon>
        <taxon>Pseudomonadota</taxon>
        <taxon>Betaproteobacteria</taxon>
        <taxon>Burkholderiales</taxon>
        <taxon>Oxalobacteraceae</taxon>
        <taxon>Actimicrobium</taxon>
    </lineage>
</organism>
<feature type="transmembrane region" description="Helical" evidence="5">
    <location>
        <begin position="475"/>
        <end position="495"/>
    </location>
</feature>
<protein>
    <submittedName>
        <fullName evidence="6">Glycosyltransferase</fullName>
    </submittedName>
</protein>
<dbReference type="Pfam" id="PF13641">
    <property type="entry name" value="Glyco_tranf_2_3"/>
    <property type="match status" value="1"/>
</dbReference>
<feature type="transmembrane region" description="Helical" evidence="5">
    <location>
        <begin position="439"/>
        <end position="463"/>
    </location>
</feature>
<dbReference type="PANTHER" id="PTHR43630">
    <property type="entry name" value="POLY-BETA-1,6-N-ACETYL-D-GLUCOSAMINE SYNTHASE"/>
    <property type="match status" value="1"/>
</dbReference>
<evidence type="ECO:0000256" key="5">
    <source>
        <dbReference type="SAM" id="Phobius"/>
    </source>
</evidence>
<keyword evidence="5" id="KW-0472">Membrane</keyword>
<dbReference type="Gene3D" id="3.90.550.10">
    <property type="entry name" value="Spore Coat Polysaccharide Biosynthesis Protein SpsA, Chain A"/>
    <property type="match status" value="1"/>
</dbReference>
<evidence type="ECO:0000256" key="2">
    <source>
        <dbReference type="ARBA" id="ARBA00022676"/>
    </source>
</evidence>
<comment type="caution">
    <text evidence="6">The sequence shown here is derived from an EMBL/GenBank/DDBJ whole genome shotgun (WGS) entry which is preliminary data.</text>
</comment>
<keyword evidence="3" id="KW-0808">Transferase</keyword>
<dbReference type="CDD" id="cd06423">
    <property type="entry name" value="CESA_like"/>
    <property type="match status" value="1"/>
</dbReference>
<evidence type="ECO:0000256" key="4">
    <source>
        <dbReference type="SAM" id="MobiDB-lite"/>
    </source>
</evidence>
<keyword evidence="5" id="KW-1133">Transmembrane helix</keyword>
<accession>A0ABP7TLV9</accession>
<keyword evidence="2" id="KW-0328">Glycosyltransferase</keyword>
<dbReference type="PANTHER" id="PTHR43630:SF1">
    <property type="entry name" value="POLY-BETA-1,6-N-ACETYL-D-GLUCOSAMINE SYNTHASE"/>
    <property type="match status" value="1"/>
</dbReference>
<feature type="transmembrane region" description="Helical" evidence="5">
    <location>
        <begin position="403"/>
        <end position="427"/>
    </location>
</feature>
<proteinExistence type="inferred from homology"/>